<keyword evidence="2" id="KW-1185">Reference proteome</keyword>
<name>A0ABS0D1U3_9NOCA</name>
<proteinExistence type="predicted"/>
<comment type="caution">
    <text evidence="1">The sequence shown here is derived from an EMBL/GenBank/DDBJ whole genome shotgun (WGS) entry which is preliminary data.</text>
</comment>
<dbReference type="EMBL" id="JADLQX010000059">
    <property type="protein sequence ID" value="MBF6302802.1"/>
    <property type="molecule type" value="Genomic_DNA"/>
</dbReference>
<reference evidence="1 2" key="1">
    <citation type="submission" date="2020-10" db="EMBL/GenBank/DDBJ databases">
        <title>Identification of Nocardia species via Next-generation sequencing and recognition of intraspecies genetic diversity.</title>
        <authorList>
            <person name="Li P."/>
            <person name="Li P."/>
            <person name="Lu B."/>
        </authorList>
    </citation>
    <scope>NUCLEOTIDE SEQUENCE [LARGE SCALE GENOMIC DNA]</scope>
    <source>
        <strain evidence="1 2">BJ06-0157</strain>
    </source>
</reference>
<sequence>MTDKFNKLAQELDANPTLPSRLDRIVQMLVAVPDNQVPATIKWGSDLLAGLELTHDDGSTEPLFPRHSVHDIRIDDIAYRWSLLPQVFLRLKHNTVAEIVKSTETNPDELAFQSSGALLKGTVFGGLYFAPLLGNLSPGMWGFGAPRLGQIIIYTLGRKIGGRGPGASRDPLDSLQELTHHITSKDFDTTSLDATTLHKAAYSEAVDWWAGRINNAMRDIFSPTTYIDGNGVYVPEAHQRWMLNLEQLLSRISAIARHPRDRAAQLMLMFPAMDILGDSFTGSNGIGQLMTPARIQKRITAIEDRVPDRIRPLIMAPAWRALAAATQVADEFFVPSPNPDATTESRLLQLWNARRNTTHGFNNNAEILAEHTGQLPADIVLVPMVYLLDILTDRQHLLERIRRTCI</sequence>
<evidence type="ECO:0000313" key="1">
    <source>
        <dbReference type="EMBL" id="MBF6302802.1"/>
    </source>
</evidence>
<dbReference type="RefSeq" id="WP_195133984.1">
    <property type="nucleotide sequence ID" value="NZ_JADLQX010000059.1"/>
</dbReference>
<organism evidence="1 2">
    <name type="scientific">Nocardia amamiensis</name>
    <dbReference type="NCBI Taxonomy" id="404578"/>
    <lineage>
        <taxon>Bacteria</taxon>
        <taxon>Bacillati</taxon>
        <taxon>Actinomycetota</taxon>
        <taxon>Actinomycetes</taxon>
        <taxon>Mycobacteriales</taxon>
        <taxon>Nocardiaceae</taxon>
        <taxon>Nocardia</taxon>
    </lineage>
</organism>
<dbReference type="Proteomes" id="UP000702209">
    <property type="component" value="Unassembled WGS sequence"/>
</dbReference>
<accession>A0ABS0D1U3</accession>
<gene>
    <name evidence="1" type="ORF">IU459_35505</name>
</gene>
<evidence type="ECO:0000313" key="2">
    <source>
        <dbReference type="Proteomes" id="UP000702209"/>
    </source>
</evidence>
<evidence type="ECO:0008006" key="3">
    <source>
        <dbReference type="Google" id="ProtNLM"/>
    </source>
</evidence>
<protein>
    <recommendedName>
        <fullName evidence="3">ER-bound oxygenase mpaB/mpaB'/Rubber oxygenase catalytic domain-containing protein</fullName>
    </recommendedName>
</protein>